<dbReference type="RefSeq" id="WP_267622218.1">
    <property type="nucleotide sequence ID" value="NZ_JAODIW010000006.1"/>
</dbReference>
<name>A0ABD5P9D5_9EURY</name>
<dbReference type="InterPro" id="IPR000182">
    <property type="entry name" value="GNAT_dom"/>
</dbReference>
<sequence>MHVRPATASDAAAVHDIYAPVVAGTAISFEDDPPTVEEIRRRIVNTLPTHPWLVCERDGDGGDGEGGEGIVGYAYAGPHRSRDAYRWSVDVSVYVAEDERGAGVGRTLYESLFALLVEQGFVTAYAGIAQPNETSVGLHESLGFEPVGVYESVGYKRGAWRDVGWWAKRLREPPAEPTPPVGVETVRVKVGEERFQELLATGHTS</sequence>
<keyword evidence="3" id="KW-1185">Reference proteome</keyword>
<dbReference type="Gene3D" id="3.40.630.30">
    <property type="match status" value="1"/>
</dbReference>
<reference evidence="2 3" key="1">
    <citation type="journal article" date="2019" name="Int. J. Syst. Evol. Microbiol.">
        <title>The Global Catalogue of Microorganisms (GCM) 10K type strain sequencing project: providing services to taxonomists for standard genome sequencing and annotation.</title>
        <authorList>
            <consortium name="The Broad Institute Genomics Platform"/>
            <consortium name="The Broad Institute Genome Sequencing Center for Infectious Disease"/>
            <person name="Wu L."/>
            <person name="Ma J."/>
        </authorList>
    </citation>
    <scope>NUCLEOTIDE SEQUENCE [LARGE SCALE GENOMIC DNA]</scope>
    <source>
        <strain evidence="2 3">CGMCC 1.12553</strain>
    </source>
</reference>
<dbReference type="InterPro" id="IPR016181">
    <property type="entry name" value="Acyl_CoA_acyltransferase"/>
</dbReference>
<evidence type="ECO:0000259" key="1">
    <source>
        <dbReference type="PROSITE" id="PS51186"/>
    </source>
</evidence>
<dbReference type="AlphaFoldDB" id="A0ABD5P9D5"/>
<accession>A0ABD5P9D5</accession>
<protein>
    <submittedName>
        <fullName evidence="2">Arsinothricin resistance N-acetyltransferase ArsN1 family B</fullName>
    </submittedName>
</protein>
<feature type="domain" description="N-acetyltransferase" evidence="1">
    <location>
        <begin position="1"/>
        <end position="171"/>
    </location>
</feature>
<dbReference type="Proteomes" id="UP001595921">
    <property type="component" value="Unassembled WGS sequence"/>
</dbReference>
<dbReference type="EMBL" id="JBHSDS010000003">
    <property type="protein sequence ID" value="MFC4357485.1"/>
    <property type="molecule type" value="Genomic_DNA"/>
</dbReference>
<organism evidence="2 3">
    <name type="scientific">Halobium salinum</name>
    <dbReference type="NCBI Taxonomy" id="1364940"/>
    <lineage>
        <taxon>Archaea</taxon>
        <taxon>Methanobacteriati</taxon>
        <taxon>Methanobacteriota</taxon>
        <taxon>Stenosarchaea group</taxon>
        <taxon>Halobacteria</taxon>
        <taxon>Halobacteriales</taxon>
        <taxon>Haloferacaceae</taxon>
        <taxon>Halobium</taxon>
    </lineage>
</organism>
<dbReference type="NCBIfam" id="NF040504">
    <property type="entry name" value="resist_ArsN1b"/>
    <property type="match status" value="1"/>
</dbReference>
<dbReference type="SUPFAM" id="SSF55729">
    <property type="entry name" value="Acyl-CoA N-acyltransferases (Nat)"/>
    <property type="match status" value="1"/>
</dbReference>
<dbReference type="PANTHER" id="PTHR43072:SF8">
    <property type="entry name" value="ACYLTRANSFERASE FABY-RELATED"/>
    <property type="match status" value="1"/>
</dbReference>
<comment type="caution">
    <text evidence="2">The sequence shown here is derived from an EMBL/GenBank/DDBJ whole genome shotgun (WGS) entry which is preliminary data.</text>
</comment>
<proteinExistence type="predicted"/>
<dbReference type="PANTHER" id="PTHR43072">
    <property type="entry name" value="N-ACETYLTRANSFERASE"/>
    <property type="match status" value="1"/>
</dbReference>
<dbReference type="PROSITE" id="PS51186">
    <property type="entry name" value="GNAT"/>
    <property type="match status" value="1"/>
</dbReference>
<evidence type="ECO:0000313" key="2">
    <source>
        <dbReference type="EMBL" id="MFC4357485.1"/>
    </source>
</evidence>
<dbReference type="Pfam" id="PF13420">
    <property type="entry name" value="Acetyltransf_4"/>
    <property type="match status" value="1"/>
</dbReference>
<evidence type="ECO:0000313" key="3">
    <source>
        <dbReference type="Proteomes" id="UP001595921"/>
    </source>
</evidence>
<dbReference type="CDD" id="cd04301">
    <property type="entry name" value="NAT_SF"/>
    <property type="match status" value="1"/>
</dbReference>
<gene>
    <name evidence="2" type="ORF">ACFO0N_05910</name>
</gene>